<evidence type="ECO:0000256" key="1">
    <source>
        <dbReference type="ARBA" id="ARBA00004123"/>
    </source>
</evidence>
<feature type="compositionally biased region" description="Basic and acidic residues" evidence="13">
    <location>
        <begin position="554"/>
        <end position="565"/>
    </location>
</feature>
<dbReference type="AlphaFoldDB" id="A0A8H2XQK0"/>
<feature type="compositionally biased region" description="Basic residues" evidence="13">
    <location>
        <begin position="182"/>
        <end position="192"/>
    </location>
</feature>
<keyword evidence="4" id="KW-0813">Transport</keyword>
<feature type="compositionally biased region" description="Gly residues" evidence="13">
    <location>
        <begin position="128"/>
        <end position="138"/>
    </location>
</feature>
<evidence type="ECO:0000256" key="9">
    <source>
        <dbReference type="ARBA" id="ARBA00022884"/>
    </source>
</evidence>
<comment type="caution">
    <text evidence="15">The sequence shown here is derived from an EMBL/GenBank/DDBJ whole genome shotgun (WGS) entry which is preliminary data.</text>
</comment>
<evidence type="ECO:0000256" key="12">
    <source>
        <dbReference type="ARBA" id="ARBA00023242"/>
    </source>
</evidence>
<comment type="similarity">
    <text evidence="3">Belongs to the CASC3 family.</text>
</comment>
<proteinExistence type="inferred from homology"/>
<name>A0A8H2XQK0_9AGAM</name>
<evidence type="ECO:0000256" key="2">
    <source>
        <dbReference type="ARBA" id="ARBA00004496"/>
    </source>
</evidence>
<evidence type="ECO:0000256" key="8">
    <source>
        <dbReference type="ARBA" id="ARBA00022845"/>
    </source>
</evidence>
<feature type="compositionally biased region" description="Basic residues" evidence="13">
    <location>
        <begin position="7"/>
        <end position="18"/>
    </location>
</feature>
<keyword evidence="8" id="KW-0810">Translation regulation</keyword>
<dbReference type="GO" id="GO:0051028">
    <property type="term" value="P:mRNA transport"/>
    <property type="evidence" value="ECO:0007669"/>
    <property type="project" value="UniProtKB-KW"/>
</dbReference>
<feature type="compositionally biased region" description="Low complexity" evidence="13">
    <location>
        <begin position="35"/>
        <end position="49"/>
    </location>
</feature>
<comment type="subcellular location">
    <subcellularLocation>
        <location evidence="2">Cytoplasm</location>
    </subcellularLocation>
    <subcellularLocation>
        <location evidence="1">Nucleus</location>
    </subcellularLocation>
</comment>
<feature type="region of interest" description="Disordered" evidence="13">
    <location>
        <begin position="1"/>
        <end position="142"/>
    </location>
</feature>
<dbReference type="GO" id="GO:0006417">
    <property type="term" value="P:regulation of translation"/>
    <property type="evidence" value="ECO:0007669"/>
    <property type="project" value="UniProtKB-KW"/>
</dbReference>
<dbReference type="GO" id="GO:0008380">
    <property type="term" value="P:RNA splicing"/>
    <property type="evidence" value="ECO:0007669"/>
    <property type="project" value="UniProtKB-KW"/>
</dbReference>
<feature type="domain" description="Btz" evidence="14">
    <location>
        <begin position="138"/>
        <end position="247"/>
    </location>
</feature>
<keyword evidence="9" id="KW-0694">RNA-binding</keyword>
<gene>
    <name evidence="15" type="ORF">RDB_LOCUS37789</name>
</gene>
<evidence type="ECO:0000259" key="14">
    <source>
        <dbReference type="Pfam" id="PF09405"/>
    </source>
</evidence>
<evidence type="ECO:0000256" key="6">
    <source>
        <dbReference type="ARBA" id="ARBA00022664"/>
    </source>
</evidence>
<keyword evidence="12" id="KW-0539">Nucleus</keyword>
<feature type="compositionally biased region" description="Basic and acidic residues" evidence="13">
    <location>
        <begin position="217"/>
        <end position="242"/>
    </location>
</feature>
<dbReference type="InterPro" id="IPR018545">
    <property type="entry name" value="Btz_dom"/>
</dbReference>
<evidence type="ECO:0000256" key="7">
    <source>
        <dbReference type="ARBA" id="ARBA00022816"/>
    </source>
</evidence>
<keyword evidence="11" id="KW-0508">mRNA splicing</keyword>
<feature type="region of interest" description="Disordered" evidence="13">
    <location>
        <begin position="173"/>
        <end position="294"/>
    </location>
</feature>
<dbReference type="EMBL" id="CAJMWX010000823">
    <property type="protein sequence ID" value="CAE6433012.1"/>
    <property type="molecule type" value="Genomic_DNA"/>
</dbReference>
<dbReference type="Pfam" id="PF09405">
    <property type="entry name" value="Btz"/>
    <property type="match status" value="1"/>
</dbReference>
<sequence>MPPTKTSTRKLRQRRRTTHTSSDDESELRREARSSSESSEGSDSDTLSSSEEDALDTPVPPVSPRAKKHKSPIIPDQPTSWSELVDEAEGAEPPIIDFADFVENGVGTIDSSGPSQPVTRGRGRGGKRGGGGGGGGGKTQRQAYLDKLSEDPSFIPRVGAFWGHDERLLAPELRGMSDWWRGKRGARGRGARGRGGVASRPPPGTEPNPSPPPIERAWGHDGFEKLKDREQERATRGRERGRGRGRGRGGSRPTTREPEQLWTKAPDTHLHIDPATRPQFPGQGKGIKINLPGQWRPEIVRVPRGQKPAPSRAARTESVEVPTEIVVKLPGKAAKVVTSTAPRPIEKEEPETVQPLDEAPPKPVARIPAPAPKSAFPTQVLNQSAAFSQPTLNQGPPPTHGRTRSQQDAVAFAQFRSPTVPTAPISFGSVDMPALNPGSAPPPETQPLPAVDESTPKIQPPASAPLPSASTPLPAVPPTSGLAPTSTPPVANYYNPYAYTPLDGATYYSTATPPPPPHMFYPPNGFFVPPRPSASVTIRAPGSNGVAVHPAPQPHRENGQDDRPHPPVWNYYPHPGGHGHNPYYSPSGTPYPGYYPEYAHAHGGVYDYPHGGVYY</sequence>
<feature type="region of interest" description="Disordered" evidence="13">
    <location>
        <begin position="301"/>
        <end position="320"/>
    </location>
</feature>
<feature type="region of interest" description="Disordered" evidence="13">
    <location>
        <begin position="332"/>
        <end position="488"/>
    </location>
</feature>
<feature type="compositionally biased region" description="Pro residues" evidence="13">
    <location>
        <begin position="200"/>
        <end position="214"/>
    </location>
</feature>
<keyword evidence="10" id="KW-0866">Nonsense-mediated mRNA decay</keyword>
<dbReference type="GO" id="GO:0035145">
    <property type="term" value="C:exon-exon junction complex"/>
    <property type="evidence" value="ECO:0007669"/>
    <property type="project" value="InterPro"/>
</dbReference>
<dbReference type="GO" id="GO:0005737">
    <property type="term" value="C:cytoplasm"/>
    <property type="evidence" value="ECO:0007669"/>
    <property type="project" value="UniProtKB-SubCell"/>
</dbReference>
<feature type="region of interest" description="Disordered" evidence="13">
    <location>
        <begin position="548"/>
        <end position="567"/>
    </location>
</feature>
<feature type="compositionally biased region" description="Polar residues" evidence="13">
    <location>
        <begin position="376"/>
        <end position="394"/>
    </location>
</feature>
<dbReference type="Proteomes" id="UP000663888">
    <property type="component" value="Unassembled WGS sequence"/>
</dbReference>
<reference evidence="15" key="1">
    <citation type="submission" date="2021-01" db="EMBL/GenBank/DDBJ databases">
        <authorList>
            <person name="Kaushik A."/>
        </authorList>
    </citation>
    <scope>NUCLEOTIDE SEQUENCE</scope>
    <source>
        <strain evidence="15">AG4-R118</strain>
    </source>
</reference>
<evidence type="ECO:0000313" key="16">
    <source>
        <dbReference type="Proteomes" id="UP000663888"/>
    </source>
</evidence>
<evidence type="ECO:0000256" key="3">
    <source>
        <dbReference type="ARBA" id="ARBA00009548"/>
    </source>
</evidence>
<keyword evidence="7" id="KW-0509">mRNA transport</keyword>
<dbReference type="GO" id="GO:0000184">
    <property type="term" value="P:nuclear-transcribed mRNA catabolic process, nonsense-mediated decay"/>
    <property type="evidence" value="ECO:0007669"/>
    <property type="project" value="UniProtKB-KW"/>
</dbReference>
<evidence type="ECO:0000256" key="10">
    <source>
        <dbReference type="ARBA" id="ARBA00023161"/>
    </source>
</evidence>
<evidence type="ECO:0000256" key="4">
    <source>
        <dbReference type="ARBA" id="ARBA00022448"/>
    </source>
</evidence>
<evidence type="ECO:0000256" key="5">
    <source>
        <dbReference type="ARBA" id="ARBA00022490"/>
    </source>
</evidence>
<accession>A0A8H2XQK0</accession>
<feature type="compositionally biased region" description="Polar residues" evidence="13">
    <location>
        <begin position="109"/>
        <end position="118"/>
    </location>
</feature>
<evidence type="ECO:0000313" key="15">
    <source>
        <dbReference type="EMBL" id="CAE6433012.1"/>
    </source>
</evidence>
<dbReference type="GO" id="GO:0006397">
    <property type="term" value="P:mRNA processing"/>
    <property type="evidence" value="ECO:0007669"/>
    <property type="project" value="UniProtKB-KW"/>
</dbReference>
<organism evidence="15 16">
    <name type="scientific">Rhizoctonia solani</name>
    <dbReference type="NCBI Taxonomy" id="456999"/>
    <lineage>
        <taxon>Eukaryota</taxon>
        <taxon>Fungi</taxon>
        <taxon>Dikarya</taxon>
        <taxon>Basidiomycota</taxon>
        <taxon>Agaricomycotina</taxon>
        <taxon>Agaricomycetes</taxon>
        <taxon>Cantharellales</taxon>
        <taxon>Ceratobasidiaceae</taxon>
        <taxon>Rhizoctonia</taxon>
    </lineage>
</organism>
<dbReference type="GO" id="GO:0003729">
    <property type="term" value="F:mRNA binding"/>
    <property type="evidence" value="ECO:0007669"/>
    <property type="project" value="InterPro"/>
</dbReference>
<keyword evidence="5" id="KW-0963">Cytoplasm</keyword>
<evidence type="ECO:0000256" key="13">
    <source>
        <dbReference type="SAM" id="MobiDB-lite"/>
    </source>
</evidence>
<keyword evidence="6" id="KW-0507">mRNA processing</keyword>
<protein>
    <recommendedName>
        <fullName evidence="14">Btz domain-containing protein</fullName>
    </recommendedName>
</protein>
<evidence type="ECO:0000256" key="11">
    <source>
        <dbReference type="ARBA" id="ARBA00023187"/>
    </source>
</evidence>
<dbReference type="PRINTS" id="PR01217">
    <property type="entry name" value="PRICHEXTENSN"/>
</dbReference>